<organism evidence="2 3">
    <name type="scientific">Myodes glareolus</name>
    <name type="common">Bank vole</name>
    <name type="synonym">Clethrionomys glareolus</name>
    <dbReference type="NCBI Taxonomy" id="447135"/>
    <lineage>
        <taxon>Eukaryota</taxon>
        <taxon>Metazoa</taxon>
        <taxon>Chordata</taxon>
        <taxon>Craniata</taxon>
        <taxon>Vertebrata</taxon>
        <taxon>Euteleostomi</taxon>
        <taxon>Mammalia</taxon>
        <taxon>Eutheria</taxon>
        <taxon>Euarchontoglires</taxon>
        <taxon>Glires</taxon>
        <taxon>Rodentia</taxon>
        <taxon>Myomorpha</taxon>
        <taxon>Muroidea</taxon>
        <taxon>Cricetidae</taxon>
        <taxon>Arvicolinae</taxon>
        <taxon>Myodes</taxon>
    </lineage>
</organism>
<comment type="caution">
    <text evidence="2">The sequence shown here is derived from an EMBL/GenBank/DDBJ whole genome shotgun (WGS) entry which is preliminary data.</text>
</comment>
<dbReference type="AlphaFoldDB" id="A0AAW0I637"/>
<evidence type="ECO:0000313" key="3">
    <source>
        <dbReference type="Proteomes" id="UP001488838"/>
    </source>
</evidence>
<protein>
    <recommendedName>
        <fullName evidence="4">Secreted protein</fullName>
    </recommendedName>
</protein>
<reference evidence="2 3" key="1">
    <citation type="journal article" date="2023" name="bioRxiv">
        <title>Conserved and derived expression patterns and positive selection on dental genes reveal complex evolutionary context of ever-growing rodent molars.</title>
        <authorList>
            <person name="Calamari Z.T."/>
            <person name="Song A."/>
            <person name="Cohen E."/>
            <person name="Akter M."/>
            <person name="Roy R.D."/>
            <person name="Hallikas O."/>
            <person name="Christensen M.M."/>
            <person name="Li P."/>
            <person name="Marangoni P."/>
            <person name="Jernvall J."/>
            <person name="Klein O.D."/>
        </authorList>
    </citation>
    <scope>NUCLEOTIDE SEQUENCE [LARGE SCALE GENOMIC DNA]</scope>
    <source>
        <strain evidence="2">V071</strain>
    </source>
</reference>
<feature type="signal peptide" evidence="1">
    <location>
        <begin position="1"/>
        <end position="32"/>
    </location>
</feature>
<feature type="chain" id="PRO_5043597821" description="Secreted protein" evidence="1">
    <location>
        <begin position="33"/>
        <end position="76"/>
    </location>
</feature>
<evidence type="ECO:0000256" key="1">
    <source>
        <dbReference type="SAM" id="SignalP"/>
    </source>
</evidence>
<accession>A0AAW0I637</accession>
<dbReference type="EMBL" id="JBBHLL010000212">
    <property type="protein sequence ID" value="KAK7809822.1"/>
    <property type="molecule type" value="Genomic_DNA"/>
</dbReference>
<dbReference type="Proteomes" id="UP001488838">
    <property type="component" value="Unassembled WGS sequence"/>
</dbReference>
<evidence type="ECO:0008006" key="4">
    <source>
        <dbReference type="Google" id="ProtNLM"/>
    </source>
</evidence>
<evidence type="ECO:0000313" key="2">
    <source>
        <dbReference type="EMBL" id="KAK7809822.1"/>
    </source>
</evidence>
<proteinExistence type="predicted"/>
<sequence>MPGLVRTPFPFTMTRFISFLLLIATAVRRLAAVRPLEPCSCAEGIRTEALGLVPTTSVVAHNHPYILLQGIEVWPY</sequence>
<keyword evidence="1" id="KW-0732">Signal</keyword>
<gene>
    <name evidence="2" type="ORF">U0070_008472</name>
</gene>
<name>A0AAW0I637_MYOGA</name>
<keyword evidence="3" id="KW-1185">Reference proteome</keyword>